<reference evidence="1 2" key="1">
    <citation type="journal article" date="2018" name="Front. Plant Sci.">
        <title>Red Clover (Trifolium pratense) and Zigzag Clover (T. medium) - A Picture of Genomic Similarities and Differences.</title>
        <authorList>
            <person name="Dluhosova J."/>
            <person name="Istvanek J."/>
            <person name="Nedelnik J."/>
            <person name="Repkova J."/>
        </authorList>
    </citation>
    <scope>NUCLEOTIDE SEQUENCE [LARGE SCALE GENOMIC DNA]</scope>
    <source>
        <strain evidence="2">cv. 10/8</strain>
        <tissue evidence="1">Leaf</tissue>
    </source>
</reference>
<sequence>MQRRAGGQTEGEFAEMLHELAFPGKDWRYRDGSDRQGMGGLASSQFRVLLERVRYHHGPLPCS</sequence>
<organism evidence="1 2">
    <name type="scientific">Trifolium medium</name>
    <dbReference type="NCBI Taxonomy" id="97028"/>
    <lineage>
        <taxon>Eukaryota</taxon>
        <taxon>Viridiplantae</taxon>
        <taxon>Streptophyta</taxon>
        <taxon>Embryophyta</taxon>
        <taxon>Tracheophyta</taxon>
        <taxon>Spermatophyta</taxon>
        <taxon>Magnoliopsida</taxon>
        <taxon>eudicotyledons</taxon>
        <taxon>Gunneridae</taxon>
        <taxon>Pentapetalae</taxon>
        <taxon>rosids</taxon>
        <taxon>fabids</taxon>
        <taxon>Fabales</taxon>
        <taxon>Fabaceae</taxon>
        <taxon>Papilionoideae</taxon>
        <taxon>50 kb inversion clade</taxon>
        <taxon>NPAAA clade</taxon>
        <taxon>Hologalegina</taxon>
        <taxon>IRL clade</taxon>
        <taxon>Trifolieae</taxon>
        <taxon>Trifolium</taxon>
    </lineage>
</organism>
<evidence type="ECO:0000313" key="2">
    <source>
        <dbReference type="Proteomes" id="UP000265520"/>
    </source>
</evidence>
<proteinExistence type="predicted"/>
<keyword evidence="2" id="KW-1185">Reference proteome</keyword>
<feature type="non-terminal residue" evidence="1">
    <location>
        <position position="63"/>
    </location>
</feature>
<comment type="caution">
    <text evidence="1">The sequence shown here is derived from an EMBL/GenBank/DDBJ whole genome shotgun (WGS) entry which is preliminary data.</text>
</comment>
<evidence type="ECO:0000313" key="1">
    <source>
        <dbReference type="EMBL" id="MCI81459.1"/>
    </source>
</evidence>
<accession>A0A392V2J5</accession>
<dbReference type="EMBL" id="LXQA011019620">
    <property type="protein sequence ID" value="MCI81459.1"/>
    <property type="molecule type" value="Genomic_DNA"/>
</dbReference>
<dbReference type="Proteomes" id="UP000265520">
    <property type="component" value="Unassembled WGS sequence"/>
</dbReference>
<name>A0A392V2J5_9FABA</name>
<protein>
    <submittedName>
        <fullName evidence="1">Uncharacterized protein</fullName>
    </submittedName>
</protein>
<dbReference type="AlphaFoldDB" id="A0A392V2J5"/>